<gene>
    <name evidence="2" type="ORF">HKN21_06205</name>
</gene>
<feature type="domain" description="Glycosyltransferase subfamily 4-like N-terminal" evidence="1">
    <location>
        <begin position="19"/>
        <end position="183"/>
    </location>
</feature>
<dbReference type="Proteomes" id="UP000547674">
    <property type="component" value="Unassembled WGS sequence"/>
</dbReference>
<evidence type="ECO:0000259" key="1">
    <source>
        <dbReference type="Pfam" id="PF13439"/>
    </source>
</evidence>
<dbReference type="PANTHER" id="PTHR45947:SF3">
    <property type="entry name" value="SULFOQUINOVOSYL TRANSFERASE SQD2"/>
    <property type="match status" value="1"/>
</dbReference>
<protein>
    <submittedName>
        <fullName evidence="2">Glycosyltransferase family 4 protein</fullName>
    </submittedName>
</protein>
<name>A0A7Y2E6X2_UNCEI</name>
<dbReference type="PANTHER" id="PTHR45947">
    <property type="entry name" value="SULFOQUINOVOSYL TRANSFERASE SQD2"/>
    <property type="match status" value="1"/>
</dbReference>
<dbReference type="Gene3D" id="3.40.50.2000">
    <property type="entry name" value="Glycogen Phosphorylase B"/>
    <property type="match status" value="2"/>
</dbReference>
<feature type="non-terminal residue" evidence="2">
    <location>
        <position position="344"/>
    </location>
</feature>
<evidence type="ECO:0000313" key="2">
    <source>
        <dbReference type="EMBL" id="NNF06333.1"/>
    </source>
</evidence>
<dbReference type="GO" id="GO:0016758">
    <property type="term" value="F:hexosyltransferase activity"/>
    <property type="evidence" value="ECO:0007669"/>
    <property type="project" value="TreeGrafter"/>
</dbReference>
<accession>A0A7Y2E6X2</accession>
<proteinExistence type="predicted"/>
<dbReference type="InterPro" id="IPR028098">
    <property type="entry name" value="Glyco_trans_4-like_N"/>
</dbReference>
<organism evidence="2 3">
    <name type="scientific">Eiseniibacteriota bacterium</name>
    <dbReference type="NCBI Taxonomy" id="2212470"/>
    <lineage>
        <taxon>Bacteria</taxon>
        <taxon>Candidatus Eiseniibacteriota</taxon>
    </lineage>
</organism>
<dbReference type="AlphaFoldDB" id="A0A7Y2E6X2"/>
<reference evidence="2 3" key="1">
    <citation type="submission" date="2020-03" db="EMBL/GenBank/DDBJ databases">
        <title>Metabolic flexibility allows generalist bacteria to become dominant in a frequently disturbed ecosystem.</title>
        <authorList>
            <person name="Chen Y.-J."/>
            <person name="Leung P.M."/>
            <person name="Bay S.K."/>
            <person name="Hugenholtz P."/>
            <person name="Kessler A.J."/>
            <person name="Shelley G."/>
            <person name="Waite D.W."/>
            <person name="Cook P.L."/>
            <person name="Greening C."/>
        </authorList>
    </citation>
    <scope>NUCLEOTIDE SEQUENCE [LARGE SCALE GENOMIC DNA]</scope>
    <source>
        <strain evidence="2">SS_bin_28</strain>
    </source>
</reference>
<dbReference type="Pfam" id="PF13439">
    <property type="entry name" value="Glyco_transf_4"/>
    <property type="match status" value="1"/>
</dbReference>
<dbReference type="Pfam" id="PF13692">
    <property type="entry name" value="Glyco_trans_1_4"/>
    <property type="match status" value="1"/>
</dbReference>
<sequence length="344" mass="38220">MSSFRALWVIQRYRPTFTGMGVLADHLARHLKPLGVEVEIATNTLPGEPRLDDSQYPIVKRFPMPISRNPFVMKRESRELKEYLEDCRDRFKIVHVLGGPTTFPMVLKQAQKNGQKTLITSTLLNSDDPVTLSQGKLGFIRRNAYKSADHFVTLSEALINTYEQAGIDRSKVSLIPPGADLDRDASQRTREEAAASLGWKLNVPRVIFVGVVLHRKGVDVLMNAWTKVKEAVPEAQLYMVGPNDIPEAPDKVAIVQTALDAMKQSPHANSVHFLGRETDADRLAMMFRAAHTFAFPTRMEGSPVVIIESLAAGTPPVVARIPGITDRTVRDGETGFVVEQDDPE</sequence>
<keyword evidence="2" id="KW-0808">Transferase</keyword>
<comment type="caution">
    <text evidence="2">The sequence shown here is derived from an EMBL/GenBank/DDBJ whole genome shotgun (WGS) entry which is preliminary data.</text>
</comment>
<dbReference type="EMBL" id="JABDJR010000234">
    <property type="protein sequence ID" value="NNF06333.1"/>
    <property type="molecule type" value="Genomic_DNA"/>
</dbReference>
<evidence type="ECO:0000313" key="3">
    <source>
        <dbReference type="Proteomes" id="UP000547674"/>
    </source>
</evidence>
<dbReference type="CDD" id="cd03801">
    <property type="entry name" value="GT4_PimA-like"/>
    <property type="match status" value="1"/>
</dbReference>
<dbReference type="InterPro" id="IPR050194">
    <property type="entry name" value="Glycosyltransferase_grp1"/>
</dbReference>
<dbReference type="SUPFAM" id="SSF53756">
    <property type="entry name" value="UDP-Glycosyltransferase/glycogen phosphorylase"/>
    <property type="match status" value="1"/>
</dbReference>